<dbReference type="GO" id="GO:0032259">
    <property type="term" value="P:methylation"/>
    <property type="evidence" value="ECO:0007669"/>
    <property type="project" value="UniProtKB-KW"/>
</dbReference>
<keyword evidence="4" id="KW-1185">Reference proteome</keyword>
<sequence>MEEEEKMSSAAATAAKPASFTASLDPANSVGFLEKFFGCPTGTNSRWLDIACGCEHTATVASYGSLFTWGANEFGQLGDGTENGRKHPKKVKQLQTEFVKSVSCGAHCTATIAEPQENDGTISTCRLWIWGQNQGSNLPCLFWGAFAPNTIIHQVSCGAAHVVALLNEGLLQAWGYNEYRQLGRGVTSEGS</sequence>
<dbReference type="SUPFAM" id="SSF50985">
    <property type="entry name" value="RCC1/BLIP-II"/>
    <property type="match status" value="1"/>
</dbReference>
<evidence type="ECO:0000313" key="4">
    <source>
        <dbReference type="Proteomes" id="UP000436088"/>
    </source>
</evidence>
<keyword evidence="1" id="KW-0677">Repeat</keyword>
<dbReference type="InterPro" id="IPR000408">
    <property type="entry name" value="Reg_chr_condens"/>
</dbReference>
<feature type="repeat" description="RCC1" evidence="2">
    <location>
        <begin position="64"/>
        <end position="115"/>
    </location>
</feature>
<dbReference type="EMBL" id="VEPZ02000570">
    <property type="protein sequence ID" value="KAE8722241.1"/>
    <property type="molecule type" value="Genomic_DNA"/>
</dbReference>
<gene>
    <name evidence="3" type="ORF">F3Y22_tig00014304pilonHSYRG00109</name>
</gene>
<dbReference type="PROSITE" id="PS50012">
    <property type="entry name" value="RCC1_3"/>
    <property type="match status" value="1"/>
</dbReference>
<dbReference type="PRINTS" id="PR00633">
    <property type="entry name" value="RCCNDNSATION"/>
</dbReference>
<dbReference type="PANTHER" id="PTHR22870:SF408">
    <property type="entry name" value="OS09G0560450 PROTEIN"/>
    <property type="match status" value="1"/>
</dbReference>
<dbReference type="InterPro" id="IPR009091">
    <property type="entry name" value="RCC1/BLIP-II"/>
</dbReference>
<evidence type="ECO:0000256" key="1">
    <source>
        <dbReference type="ARBA" id="ARBA00022737"/>
    </source>
</evidence>
<comment type="caution">
    <text evidence="3">The sequence shown here is derived from an EMBL/GenBank/DDBJ whole genome shotgun (WGS) entry which is preliminary data.</text>
</comment>
<dbReference type="Pfam" id="PF13540">
    <property type="entry name" value="RCC1_2"/>
    <property type="match status" value="1"/>
</dbReference>
<dbReference type="PROSITE" id="PS00626">
    <property type="entry name" value="RCC1_2"/>
    <property type="match status" value="1"/>
</dbReference>
<name>A0A6A3C2J3_HIBSY</name>
<protein>
    <submittedName>
        <fullName evidence="3">tRNA (Guanine(26)-N(2))-dimethyltransferase 1-like</fullName>
    </submittedName>
</protein>
<organism evidence="3 4">
    <name type="scientific">Hibiscus syriacus</name>
    <name type="common">Rose of Sharon</name>
    <dbReference type="NCBI Taxonomy" id="106335"/>
    <lineage>
        <taxon>Eukaryota</taxon>
        <taxon>Viridiplantae</taxon>
        <taxon>Streptophyta</taxon>
        <taxon>Embryophyta</taxon>
        <taxon>Tracheophyta</taxon>
        <taxon>Spermatophyta</taxon>
        <taxon>Magnoliopsida</taxon>
        <taxon>eudicotyledons</taxon>
        <taxon>Gunneridae</taxon>
        <taxon>Pentapetalae</taxon>
        <taxon>rosids</taxon>
        <taxon>malvids</taxon>
        <taxon>Malvales</taxon>
        <taxon>Malvaceae</taxon>
        <taxon>Malvoideae</taxon>
        <taxon>Hibiscus</taxon>
    </lineage>
</organism>
<evidence type="ECO:0000256" key="2">
    <source>
        <dbReference type="PROSITE-ProRule" id="PRU00235"/>
    </source>
</evidence>
<dbReference type="Pfam" id="PF00415">
    <property type="entry name" value="RCC1"/>
    <property type="match status" value="1"/>
</dbReference>
<dbReference type="PANTHER" id="PTHR22870">
    <property type="entry name" value="REGULATOR OF CHROMOSOME CONDENSATION"/>
    <property type="match status" value="1"/>
</dbReference>
<evidence type="ECO:0000313" key="3">
    <source>
        <dbReference type="EMBL" id="KAE8722241.1"/>
    </source>
</evidence>
<dbReference type="AlphaFoldDB" id="A0A6A3C2J3"/>
<dbReference type="Proteomes" id="UP000436088">
    <property type="component" value="Unassembled WGS sequence"/>
</dbReference>
<dbReference type="InterPro" id="IPR051210">
    <property type="entry name" value="Ub_ligase/GEF_domain"/>
</dbReference>
<dbReference type="Gene3D" id="2.130.10.30">
    <property type="entry name" value="Regulator of chromosome condensation 1/beta-lactamase-inhibitor protein II"/>
    <property type="match status" value="2"/>
</dbReference>
<reference evidence="3" key="1">
    <citation type="submission" date="2019-09" db="EMBL/GenBank/DDBJ databases">
        <title>Draft genome information of white flower Hibiscus syriacus.</title>
        <authorList>
            <person name="Kim Y.-M."/>
        </authorList>
    </citation>
    <scope>NUCLEOTIDE SEQUENCE [LARGE SCALE GENOMIC DNA]</scope>
    <source>
        <strain evidence="3">YM2019G1</strain>
    </source>
</reference>
<dbReference type="GO" id="GO:0008168">
    <property type="term" value="F:methyltransferase activity"/>
    <property type="evidence" value="ECO:0007669"/>
    <property type="project" value="UniProtKB-KW"/>
</dbReference>
<proteinExistence type="predicted"/>
<accession>A0A6A3C2J3</accession>